<feature type="compositionally biased region" description="Polar residues" evidence="1">
    <location>
        <begin position="1"/>
        <end position="17"/>
    </location>
</feature>
<feature type="compositionally biased region" description="Basic and acidic residues" evidence="1">
    <location>
        <begin position="216"/>
        <end position="240"/>
    </location>
</feature>
<feature type="compositionally biased region" description="Basic and acidic residues" evidence="1">
    <location>
        <begin position="123"/>
        <end position="132"/>
    </location>
</feature>
<dbReference type="PANTHER" id="PTHR33223:SF11">
    <property type="entry name" value="ELEMENT PROTEIN, PUTATIVE-RELATED"/>
    <property type="match status" value="1"/>
</dbReference>
<proteinExistence type="predicted"/>
<evidence type="ECO:0008006" key="4">
    <source>
        <dbReference type="Google" id="ProtNLM"/>
    </source>
</evidence>
<protein>
    <recommendedName>
        <fullName evidence="4">Reverse transcriptase domain-containing protein</fullName>
    </recommendedName>
</protein>
<gene>
    <name evidence="2" type="ORF">Tco_1080866</name>
</gene>
<name>A0ABQ5HX25_9ASTR</name>
<feature type="compositionally biased region" description="Polar residues" evidence="1">
    <location>
        <begin position="103"/>
        <end position="119"/>
    </location>
</feature>
<organism evidence="2 3">
    <name type="scientific">Tanacetum coccineum</name>
    <dbReference type="NCBI Taxonomy" id="301880"/>
    <lineage>
        <taxon>Eukaryota</taxon>
        <taxon>Viridiplantae</taxon>
        <taxon>Streptophyta</taxon>
        <taxon>Embryophyta</taxon>
        <taxon>Tracheophyta</taxon>
        <taxon>Spermatophyta</taxon>
        <taxon>Magnoliopsida</taxon>
        <taxon>eudicotyledons</taxon>
        <taxon>Gunneridae</taxon>
        <taxon>Pentapetalae</taxon>
        <taxon>asterids</taxon>
        <taxon>campanulids</taxon>
        <taxon>Asterales</taxon>
        <taxon>Asteraceae</taxon>
        <taxon>Asteroideae</taxon>
        <taxon>Anthemideae</taxon>
        <taxon>Anthemidinae</taxon>
        <taxon>Tanacetum</taxon>
    </lineage>
</organism>
<accession>A0ABQ5HX25</accession>
<reference evidence="2" key="2">
    <citation type="submission" date="2022-01" db="EMBL/GenBank/DDBJ databases">
        <authorList>
            <person name="Yamashiro T."/>
            <person name="Shiraishi A."/>
            <person name="Satake H."/>
            <person name="Nakayama K."/>
        </authorList>
    </citation>
    <scope>NUCLEOTIDE SEQUENCE</scope>
</reference>
<feature type="region of interest" description="Disordered" evidence="1">
    <location>
        <begin position="207"/>
        <end position="260"/>
    </location>
</feature>
<evidence type="ECO:0000256" key="1">
    <source>
        <dbReference type="SAM" id="MobiDB-lite"/>
    </source>
</evidence>
<feature type="region of interest" description="Disordered" evidence="1">
    <location>
        <begin position="70"/>
        <end position="143"/>
    </location>
</feature>
<keyword evidence="3" id="KW-1185">Reference proteome</keyword>
<comment type="caution">
    <text evidence="2">The sequence shown here is derived from an EMBL/GenBank/DDBJ whole genome shotgun (WGS) entry which is preliminary data.</text>
</comment>
<evidence type="ECO:0000313" key="2">
    <source>
        <dbReference type="EMBL" id="GJT92021.1"/>
    </source>
</evidence>
<dbReference type="PANTHER" id="PTHR33223">
    <property type="entry name" value="CCHC-TYPE DOMAIN-CONTAINING PROTEIN"/>
    <property type="match status" value="1"/>
</dbReference>
<feature type="compositionally biased region" description="Basic residues" evidence="1">
    <location>
        <begin position="92"/>
        <end position="102"/>
    </location>
</feature>
<dbReference type="Proteomes" id="UP001151760">
    <property type="component" value="Unassembled WGS sequence"/>
</dbReference>
<feature type="region of interest" description="Disordered" evidence="1">
    <location>
        <begin position="1"/>
        <end position="36"/>
    </location>
</feature>
<reference evidence="2" key="1">
    <citation type="journal article" date="2022" name="Int. J. Mol. Sci.">
        <title>Draft Genome of Tanacetum Coccineum: Genomic Comparison of Closely Related Tanacetum-Family Plants.</title>
        <authorList>
            <person name="Yamashiro T."/>
            <person name="Shiraishi A."/>
            <person name="Nakayama K."/>
            <person name="Satake H."/>
        </authorList>
    </citation>
    <scope>NUCLEOTIDE SEQUENCE</scope>
</reference>
<evidence type="ECO:0000313" key="3">
    <source>
        <dbReference type="Proteomes" id="UP001151760"/>
    </source>
</evidence>
<sequence>MSQPANPAQTPANSAVRNTAGKGSKQTLDTNPGYLPEDKLREICEKHYNQILPIMAEKVNQEKRQGVQTRLTYGERSRKNSQTQFSESKSCDRKKKPKRRKQSPVTASRGTRSSQTASVFSRLRREGNEPTRRRSPVNTTVFTRLGPKDKDVFTRLGEKRRSVHLRLGPDVAPRHKRTSRSAENQSQRRKDARNLIRSYVTCSSKRQQEIEEEWDAADRASRRSHTRSEELYHSENDGNRGGHWKSRKRKSNDEDDLSQPWLCEETDPFTARIRNFEVPKRTRMPVNVKTYDGTGDPDDHLKIFQAAAKIERWAMPTWCHMFNSTLIGSARVWFDKLSPESIDNYEVLQKTLLGNYSQQKKYIKYPVEIYHIKQRE</sequence>
<dbReference type="EMBL" id="BQNB010020071">
    <property type="protein sequence ID" value="GJT92021.1"/>
    <property type="molecule type" value="Genomic_DNA"/>
</dbReference>
<feature type="region of interest" description="Disordered" evidence="1">
    <location>
        <begin position="164"/>
        <end position="195"/>
    </location>
</feature>